<dbReference type="InterPro" id="IPR018692">
    <property type="entry name" value="DUF2189"/>
</dbReference>
<evidence type="ECO:0000313" key="2">
    <source>
        <dbReference type="EMBL" id="QEA40672.1"/>
    </source>
</evidence>
<dbReference type="Pfam" id="PF09955">
    <property type="entry name" value="DUF2189"/>
    <property type="match status" value="1"/>
</dbReference>
<keyword evidence="1" id="KW-0812">Transmembrane</keyword>
<proteinExistence type="predicted"/>
<accession>A0A5B8SU37</accession>
<dbReference type="KEGG" id="paur:FGL86_17385"/>
<sequence>MMATTKSRSERSNIRITSNTIDMERPRAWLMAGVQDFRDAMGASLTYGAFWVVVSFLITLVVFSLDLWHFLLPLMAGFMLLGPLIAVGAYAISQKLERGETPKVSDAFGAWGRRTGQLVMMGLILALFFMAWFDLAIILFALFFGLMAPDPATLYLALLTTPQGWGMILVGTVLGGAVAFGAFSVSVVAIPTLMDQDLTFMEGIEASIRSVAHNFRPMLLWGAILTGCVIIGLVTFYIGLAFILPILGHASWHAYRDLVRIEPRVNAKESA</sequence>
<evidence type="ECO:0000313" key="3">
    <source>
        <dbReference type="Proteomes" id="UP000321272"/>
    </source>
</evidence>
<organism evidence="2 3">
    <name type="scientific">Pistricoccus aurantiacus</name>
    <dbReference type="NCBI Taxonomy" id="1883414"/>
    <lineage>
        <taxon>Bacteria</taxon>
        <taxon>Pseudomonadati</taxon>
        <taxon>Pseudomonadota</taxon>
        <taxon>Gammaproteobacteria</taxon>
        <taxon>Oceanospirillales</taxon>
        <taxon>Halomonadaceae</taxon>
        <taxon>Pistricoccus</taxon>
    </lineage>
</organism>
<dbReference type="OrthoDB" id="5621705at2"/>
<reference evidence="2 3" key="1">
    <citation type="submission" date="2019-06" db="EMBL/GenBank/DDBJ databases">
        <title>Genome analyses of bacteria isolated from kimchi.</title>
        <authorList>
            <person name="Lee S."/>
            <person name="Ahn S."/>
            <person name="Roh S."/>
        </authorList>
    </citation>
    <scope>NUCLEOTIDE SEQUENCE [LARGE SCALE GENOMIC DNA]</scope>
    <source>
        <strain evidence="2 3">CBA4606</strain>
    </source>
</reference>
<protein>
    <submittedName>
        <fullName evidence="2">DUF2189 domain-containing protein</fullName>
    </submittedName>
</protein>
<name>A0A5B8SU37_9GAMM</name>
<feature type="transmembrane region" description="Helical" evidence="1">
    <location>
        <begin position="219"/>
        <end position="247"/>
    </location>
</feature>
<keyword evidence="3" id="KW-1185">Reference proteome</keyword>
<gene>
    <name evidence="2" type="ORF">FGL86_17385</name>
</gene>
<dbReference type="AlphaFoldDB" id="A0A5B8SU37"/>
<feature type="transmembrane region" description="Helical" evidence="1">
    <location>
        <begin position="118"/>
        <end position="144"/>
    </location>
</feature>
<feature type="transmembrane region" description="Helical" evidence="1">
    <location>
        <begin position="71"/>
        <end position="93"/>
    </location>
</feature>
<feature type="transmembrane region" description="Helical" evidence="1">
    <location>
        <begin position="45"/>
        <end position="65"/>
    </location>
</feature>
<evidence type="ECO:0000256" key="1">
    <source>
        <dbReference type="SAM" id="Phobius"/>
    </source>
</evidence>
<keyword evidence="1" id="KW-0472">Membrane</keyword>
<dbReference type="Proteomes" id="UP000321272">
    <property type="component" value="Chromosome"/>
</dbReference>
<dbReference type="EMBL" id="CP042382">
    <property type="protein sequence ID" value="QEA40672.1"/>
    <property type="molecule type" value="Genomic_DNA"/>
</dbReference>
<keyword evidence="1" id="KW-1133">Transmembrane helix</keyword>
<dbReference type="RefSeq" id="WP_147185939.1">
    <property type="nucleotide sequence ID" value="NZ_CP042382.1"/>
</dbReference>
<feature type="transmembrane region" description="Helical" evidence="1">
    <location>
        <begin position="164"/>
        <end position="190"/>
    </location>
</feature>